<feature type="binding site" evidence="12">
    <location>
        <position position="115"/>
    </location>
    <ligand>
        <name>L-glutamate</name>
        <dbReference type="ChEBI" id="CHEBI:29985"/>
    </ligand>
</feature>
<keyword evidence="14" id="KW-1015">Disulfide bond</keyword>
<evidence type="ECO:0000256" key="3">
    <source>
        <dbReference type="ARBA" id="ARBA00022475"/>
    </source>
</evidence>
<comment type="caution">
    <text evidence="17">The sequence shown here is derived from an EMBL/GenBank/DDBJ whole genome shotgun (WGS) entry which is preliminary data.</text>
</comment>
<dbReference type="InterPro" id="IPR001320">
    <property type="entry name" value="Iontro_rcpt_C"/>
</dbReference>
<evidence type="ECO:0000256" key="8">
    <source>
        <dbReference type="ARBA" id="ARBA00023170"/>
    </source>
</evidence>
<keyword evidence="10" id="KW-1071">Ligand-gated ion channel</keyword>
<keyword evidence="18" id="KW-1185">Reference proteome</keyword>
<keyword evidence="4 15" id="KW-0812">Transmembrane</keyword>
<comment type="subcellular location">
    <subcellularLocation>
        <location evidence="1">Cell membrane</location>
        <topology evidence="1">Multi-pass membrane protein</topology>
    </subcellularLocation>
</comment>
<dbReference type="InterPro" id="IPR001508">
    <property type="entry name" value="Iono_Glu_rcpt_met"/>
</dbReference>
<evidence type="ECO:0000256" key="12">
    <source>
        <dbReference type="PIRSR" id="PIRSR601508-1"/>
    </source>
</evidence>
<evidence type="ECO:0000313" key="17">
    <source>
        <dbReference type="EMBL" id="KAF6040446.1"/>
    </source>
</evidence>
<name>A0A7J7KQI5_BUGNE</name>
<keyword evidence="9" id="KW-0325">Glycoprotein</keyword>
<keyword evidence="8" id="KW-0675">Receptor</keyword>
<dbReference type="EMBL" id="VXIV02000139">
    <property type="protein sequence ID" value="KAF6040446.1"/>
    <property type="molecule type" value="Genomic_DNA"/>
</dbReference>
<dbReference type="AlphaFoldDB" id="A0A7J7KQI5"/>
<feature type="binding site" evidence="12">
    <location>
        <position position="65"/>
    </location>
    <ligand>
        <name>L-glutamate</name>
        <dbReference type="ChEBI" id="CHEBI:29985"/>
    </ligand>
</feature>
<keyword evidence="7 15" id="KW-0472">Membrane</keyword>
<feature type="domain" description="Ionotropic glutamate receptor C-terminal" evidence="16">
    <location>
        <begin position="8"/>
        <end position="179"/>
    </location>
</feature>
<feature type="transmembrane region" description="Helical" evidence="15">
    <location>
        <begin position="202"/>
        <end position="224"/>
    </location>
</feature>
<dbReference type="PANTHER" id="PTHR18966">
    <property type="entry name" value="IONOTROPIC GLUTAMATE RECEPTOR"/>
    <property type="match status" value="1"/>
</dbReference>
<evidence type="ECO:0000256" key="9">
    <source>
        <dbReference type="ARBA" id="ARBA00023180"/>
    </source>
</evidence>
<dbReference type="PRINTS" id="PR00177">
    <property type="entry name" value="NMDARECEPTOR"/>
</dbReference>
<evidence type="ECO:0000256" key="10">
    <source>
        <dbReference type="ARBA" id="ARBA00023286"/>
    </source>
</evidence>
<evidence type="ECO:0000256" key="6">
    <source>
        <dbReference type="ARBA" id="ARBA00023065"/>
    </source>
</evidence>
<dbReference type="GO" id="GO:0038023">
    <property type="term" value="F:signaling receptor activity"/>
    <property type="evidence" value="ECO:0007669"/>
    <property type="project" value="InterPro"/>
</dbReference>
<keyword evidence="11" id="KW-0407">Ion channel</keyword>
<keyword evidence="6" id="KW-0406">Ion transport</keyword>
<evidence type="ECO:0000256" key="1">
    <source>
        <dbReference type="ARBA" id="ARBA00004651"/>
    </source>
</evidence>
<accession>A0A7J7KQI5</accession>
<dbReference type="GO" id="GO:0015276">
    <property type="term" value="F:ligand-gated monoatomic ion channel activity"/>
    <property type="evidence" value="ECO:0007669"/>
    <property type="project" value="InterPro"/>
</dbReference>
<dbReference type="FunFam" id="3.40.190.10:FF:000087">
    <property type="entry name" value="glutamate receptor 4 isoform X2"/>
    <property type="match status" value="1"/>
</dbReference>
<organism evidence="17 18">
    <name type="scientific">Bugula neritina</name>
    <name type="common">Brown bryozoan</name>
    <name type="synonym">Sertularia neritina</name>
    <dbReference type="NCBI Taxonomy" id="10212"/>
    <lineage>
        <taxon>Eukaryota</taxon>
        <taxon>Metazoa</taxon>
        <taxon>Spiralia</taxon>
        <taxon>Lophotrochozoa</taxon>
        <taxon>Bryozoa</taxon>
        <taxon>Gymnolaemata</taxon>
        <taxon>Cheilostomatida</taxon>
        <taxon>Flustrina</taxon>
        <taxon>Buguloidea</taxon>
        <taxon>Bugulidae</taxon>
        <taxon>Bugula</taxon>
    </lineage>
</organism>
<keyword evidence="5 15" id="KW-1133">Transmembrane helix</keyword>
<evidence type="ECO:0000313" key="18">
    <source>
        <dbReference type="Proteomes" id="UP000593567"/>
    </source>
</evidence>
<protein>
    <submittedName>
        <fullName evidence="17">GRIA2</fullName>
    </submittedName>
</protein>
<sequence length="247" mass="27863">MFFRAPSSRVVGSVWWLFSLIIISSYTANLAAVLTVENIIIPINDVHDLAYHPTIKFGTINSGTSRSFFELSNSPLFQDMWKKMSEDEETLLVDNATEGIKKVRSSKGKYAFLFESTTNEYANQRKPCNTMKVGENLDSKNYGVATPLGHKLRHKVTMGILRLHETGELNKMMQTWWYEKGQCSDKEGSSSIKALSLSNVAGVFYILIGGLLIAMLCALLEFVVKSVKDAKKYKVLVLFHTTEYHLM</sequence>
<evidence type="ECO:0000256" key="5">
    <source>
        <dbReference type="ARBA" id="ARBA00022989"/>
    </source>
</evidence>
<evidence type="ECO:0000256" key="7">
    <source>
        <dbReference type="ARBA" id="ARBA00023136"/>
    </source>
</evidence>
<evidence type="ECO:0000256" key="14">
    <source>
        <dbReference type="PIRSR" id="PIRSR601508-3"/>
    </source>
</evidence>
<gene>
    <name evidence="17" type="ORF">EB796_001228</name>
</gene>
<evidence type="ECO:0000256" key="15">
    <source>
        <dbReference type="SAM" id="Phobius"/>
    </source>
</evidence>
<dbReference type="OrthoDB" id="5984008at2759"/>
<dbReference type="Pfam" id="PF00060">
    <property type="entry name" value="Lig_chan"/>
    <property type="match status" value="1"/>
</dbReference>
<feature type="disulfide bond" evidence="14">
    <location>
        <begin position="128"/>
        <end position="183"/>
    </location>
</feature>
<dbReference type="Proteomes" id="UP000593567">
    <property type="component" value="Unassembled WGS sequence"/>
</dbReference>
<reference evidence="17" key="1">
    <citation type="submission" date="2020-06" db="EMBL/GenBank/DDBJ databases">
        <title>Draft genome of Bugula neritina, a colonial animal packing powerful symbionts and potential medicines.</title>
        <authorList>
            <person name="Rayko M."/>
        </authorList>
    </citation>
    <scope>NUCLEOTIDE SEQUENCE [LARGE SCALE GENOMIC DNA]</scope>
    <source>
        <strain evidence="17">Kwan_BN1</strain>
    </source>
</reference>
<feature type="site" description="Crucial to convey clamshell closure to channel opening" evidence="13">
    <location>
        <position position="43"/>
    </location>
</feature>
<evidence type="ECO:0000256" key="13">
    <source>
        <dbReference type="PIRSR" id="PIRSR601508-2"/>
    </source>
</evidence>
<evidence type="ECO:0000256" key="11">
    <source>
        <dbReference type="ARBA" id="ARBA00023303"/>
    </source>
</evidence>
<dbReference type="SMART" id="SM00079">
    <property type="entry name" value="PBPe"/>
    <property type="match status" value="1"/>
</dbReference>
<keyword evidence="3" id="KW-1003">Cell membrane</keyword>
<dbReference type="InterPro" id="IPR015683">
    <property type="entry name" value="Ionotropic_Glu_rcpt"/>
</dbReference>
<evidence type="ECO:0000259" key="16">
    <source>
        <dbReference type="SMART" id="SM00079"/>
    </source>
</evidence>
<proteinExistence type="predicted"/>
<evidence type="ECO:0000256" key="2">
    <source>
        <dbReference type="ARBA" id="ARBA00022448"/>
    </source>
</evidence>
<dbReference type="GO" id="GO:0005886">
    <property type="term" value="C:plasma membrane"/>
    <property type="evidence" value="ECO:0007669"/>
    <property type="project" value="UniProtKB-SubCell"/>
</dbReference>
<keyword evidence="2" id="KW-0813">Transport</keyword>
<evidence type="ECO:0000256" key="4">
    <source>
        <dbReference type="ARBA" id="ARBA00022692"/>
    </source>
</evidence>
<dbReference type="Gene3D" id="3.40.190.10">
    <property type="entry name" value="Periplasmic binding protein-like II"/>
    <property type="match status" value="2"/>
</dbReference>
<dbReference type="SUPFAM" id="SSF53850">
    <property type="entry name" value="Periplasmic binding protein-like II"/>
    <property type="match status" value="1"/>
</dbReference>